<gene>
    <name evidence="1" type="ORF">AMORRO_LOCUS5312</name>
</gene>
<dbReference type="AlphaFoldDB" id="A0A9N9FLN4"/>
<dbReference type="EMBL" id="CAJVPV010003167">
    <property type="protein sequence ID" value="CAG8545092.1"/>
    <property type="molecule type" value="Genomic_DNA"/>
</dbReference>
<name>A0A9N9FLN4_9GLOM</name>
<evidence type="ECO:0000313" key="2">
    <source>
        <dbReference type="Proteomes" id="UP000789342"/>
    </source>
</evidence>
<sequence>MKKLRIGAAKPYDGITDEELKLILNHNEMSPNNTTGLLRRVFFWICLLGCLRGGEHQTLLVEQFVDTDQGLLFKKFHQKNDQGEIEGNQYTFEILFPNDISDQITPNTDIKKYISIRPIKCKAKEFYLCVLKNES</sequence>
<organism evidence="1 2">
    <name type="scientific">Acaulospora morrowiae</name>
    <dbReference type="NCBI Taxonomy" id="94023"/>
    <lineage>
        <taxon>Eukaryota</taxon>
        <taxon>Fungi</taxon>
        <taxon>Fungi incertae sedis</taxon>
        <taxon>Mucoromycota</taxon>
        <taxon>Glomeromycotina</taxon>
        <taxon>Glomeromycetes</taxon>
        <taxon>Diversisporales</taxon>
        <taxon>Acaulosporaceae</taxon>
        <taxon>Acaulospora</taxon>
    </lineage>
</organism>
<reference evidence="1" key="1">
    <citation type="submission" date="2021-06" db="EMBL/GenBank/DDBJ databases">
        <authorList>
            <person name="Kallberg Y."/>
            <person name="Tangrot J."/>
            <person name="Rosling A."/>
        </authorList>
    </citation>
    <scope>NUCLEOTIDE SEQUENCE</scope>
    <source>
        <strain evidence="1">CL551</strain>
    </source>
</reference>
<evidence type="ECO:0000313" key="1">
    <source>
        <dbReference type="EMBL" id="CAG8545092.1"/>
    </source>
</evidence>
<comment type="caution">
    <text evidence="1">The sequence shown here is derived from an EMBL/GenBank/DDBJ whole genome shotgun (WGS) entry which is preliminary data.</text>
</comment>
<keyword evidence="2" id="KW-1185">Reference proteome</keyword>
<feature type="non-terminal residue" evidence="1">
    <location>
        <position position="135"/>
    </location>
</feature>
<dbReference type="OrthoDB" id="2335491at2759"/>
<dbReference type="Proteomes" id="UP000789342">
    <property type="component" value="Unassembled WGS sequence"/>
</dbReference>
<proteinExistence type="predicted"/>
<protein>
    <submittedName>
        <fullName evidence="1">15346_t:CDS:1</fullName>
    </submittedName>
</protein>
<accession>A0A9N9FLN4</accession>